<dbReference type="OMA" id="GHISGCV"/>
<dbReference type="STRING" id="1198029.A0A1U7LQW9"/>
<evidence type="ECO:0000259" key="5">
    <source>
        <dbReference type="PROSITE" id="PS50897"/>
    </source>
</evidence>
<keyword evidence="7" id="KW-1185">Reference proteome</keyword>
<evidence type="ECO:0000256" key="4">
    <source>
        <dbReference type="SAM" id="MobiDB-lite"/>
    </source>
</evidence>
<organism evidence="6 7">
    <name type="scientific">Neolecta irregularis (strain DAH-3)</name>
    <dbReference type="NCBI Taxonomy" id="1198029"/>
    <lineage>
        <taxon>Eukaryota</taxon>
        <taxon>Fungi</taxon>
        <taxon>Dikarya</taxon>
        <taxon>Ascomycota</taxon>
        <taxon>Taphrinomycotina</taxon>
        <taxon>Neolectales</taxon>
        <taxon>Neolectaceae</taxon>
        <taxon>Neolecta</taxon>
    </lineage>
</organism>
<dbReference type="SUPFAM" id="SSF50978">
    <property type="entry name" value="WD40 repeat-like"/>
    <property type="match status" value="1"/>
</dbReference>
<dbReference type="PANTHER" id="PTHR22838:SF0">
    <property type="entry name" value="WD REPEAT-CONTAINING PROTEIN 26"/>
    <property type="match status" value="1"/>
</dbReference>
<protein>
    <submittedName>
        <fullName evidence="6">Putative WD repeat-containing protein</fullName>
    </submittedName>
</protein>
<dbReference type="PROSITE" id="PS50294">
    <property type="entry name" value="WD_REPEATS_REGION"/>
    <property type="match status" value="4"/>
</dbReference>
<keyword evidence="2" id="KW-0677">Repeat</keyword>
<dbReference type="Pfam" id="PF21889">
    <property type="entry name" value="TPR1-like_2nd"/>
    <property type="match status" value="1"/>
</dbReference>
<sequence length="574" mass="64623">GGLTTIYSTIYQSRSLGSFSVSATTVAAERPRKRQRLSSAAVSIPRTSPISNMRSPDENGENGHQNGLVTLQNGQTDISHSPLCTSYNGYDREQVSRLLVQALHDLGYEKAASSLEEESGFTVESNHISQFRHAILDGQWTEAESLTSSLDLRHDIRRENLLFLIRKQKFFELLEMNEVQKALKVLRNELSHLDQDPEELHHLSSLLMTASVEDLKEESGWDGAAGQSRKTLLARLQVAMIPRARLASLLDQAQCYQISKCLYHTSTDPTSLFYDHNCSKSEFPRTTIKILEAHTDEVWFVKFSHNGRYLASASKDATVIIWNLETFESLHRLVDHCKAVTCVDWSPNDAQLLTCGQDFLIRLWDVAIGRCIRIFEHHQDSVSCCAWLPSGNAFASASMDQDIVLWRLDGAITYKWSGFRIYDLTISNDGEYLVSICTEKKLHVYHVPSQQFISDAQLQGEPTCVTFAEDSQHVLINTSAKEVQMWYIPEPRLVRKFVGQDQGKYVIRSCFGGPNQNLILSGSEDAHVYIWHRELGTLIERLAGHTGTVNCVAWNSTSVNGMFASAGDDQLIRM</sequence>
<reference evidence="6 7" key="1">
    <citation type="submission" date="2016-04" db="EMBL/GenBank/DDBJ databases">
        <title>Evolutionary innovation and constraint leading to complex multicellularity in the Ascomycota.</title>
        <authorList>
            <person name="Cisse O."/>
            <person name="Nguyen A."/>
            <person name="Hewitt D.A."/>
            <person name="Jedd G."/>
            <person name="Stajich J.E."/>
        </authorList>
    </citation>
    <scope>NUCLEOTIDE SEQUENCE [LARGE SCALE GENOMIC DNA]</scope>
    <source>
        <strain evidence="6 7">DAH-3</strain>
    </source>
</reference>
<evidence type="ECO:0000256" key="3">
    <source>
        <dbReference type="PROSITE-ProRule" id="PRU00221"/>
    </source>
</evidence>
<dbReference type="PROSITE" id="PS00678">
    <property type="entry name" value="WD_REPEATS_1"/>
    <property type="match status" value="2"/>
</dbReference>
<feature type="repeat" description="WD" evidence="3">
    <location>
        <begin position="333"/>
        <end position="374"/>
    </location>
</feature>
<dbReference type="InterPro" id="IPR006595">
    <property type="entry name" value="CTLH_C"/>
</dbReference>
<dbReference type="InterPro" id="IPR015943">
    <property type="entry name" value="WD40/YVTN_repeat-like_dom_sf"/>
</dbReference>
<evidence type="ECO:0000256" key="1">
    <source>
        <dbReference type="ARBA" id="ARBA00022574"/>
    </source>
</evidence>
<dbReference type="PROSITE" id="PS50897">
    <property type="entry name" value="CTLH"/>
    <property type="match status" value="1"/>
</dbReference>
<dbReference type="InterPro" id="IPR001680">
    <property type="entry name" value="WD40_rpt"/>
</dbReference>
<evidence type="ECO:0000313" key="6">
    <source>
        <dbReference type="EMBL" id="OLL24911.1"/>
    </source>
</evidence>
<dbReference type="InterPro" id="IPR019775">
    <property type="entry name" value="WD40_repeat_CS"/>
</dbReference>
<dbReference type="AlphaFoldDB" id="A0A1U7LQW9"/>
<dbReference type="GO" id="GO:0034657">
    <property type="term" value="C:GID complex"/>
    <property type="evidence" value="ECO:0007669"/>
    <property type="project" value="TreeGrafter"/>
</dbReference>
<dbReference type="EMBL" id="LXFE01000577">
    <property type="protein sequence ID" value="OLL24911.1"/>
    <property type="molecule type" value="Genomic_DNA"/>
</dbReference>
<keyword evidence="1 3" id="KW-0853">WD repeat</keyword>
<dbReference type="InterPro" id="IPR036322">
    <property type="entry name" value="WD40_repeat_dom_sf"/>
</dbReference>
<feature type="repeat" description="WD" evidence="3">
    <location>
        <begin position="375"/>
        <end position="409"/>
    </location>
</feature>
<dbReference type="InterPro" id="IPR051350">
    <property type="entry name" value="WD_repeat-ST_regulator"/>
</dbReference>
<gene>
    <name evidence="6" type="ORF">NEOLI_004629</name>
</gene>
<feature type="region of interest" description="Disordered" evidence="4">
    <location>
        <begin position="30"/>
        <end position="68"/>
    </location>
</feature>
<dbReference type="Proteomes" id="UP000186594">
    <property type="component" value="Unassembled WGS sequence"/>
</dbReference>
<feature type="repeat" description="WD" evidence="3">
    <location>
        <begin position="291"/>
        <end position="332"/>
    </location>
</feature>
<feature type="non-terminal residue" evidence="6">
    <location>
        <position position="1"/>
    </location>
</feature>
<name>A0A1U7LQW9_NEOID</name>
<accession>A0A1U7LQW9</accession>
<dbReference type="PANTHER" id="PTHR22838">
    <property type="entry name" value="WD REPEAT PROTEIN 26-RELATED"/>
    <property type="match status" value="1"/>
</dbReference>
<dbReference type="OrthoDB" id="972532at2759"/>
<feature type="compositionally biased region" description="Polar residues" evidence="4">
    <location>
        <begin position="37"/>
        <end position="54"/>
    </location>
</feature>
<dbReference type="InterPro" id="IPR006594">
    <property type="entry name" value="LisH"/>
</dbReference>
<dbReference type="InterPro" id="IPR054080">
    <property type="entry name" value="TPR1-like_2nd"/>
</dbReference>
<dbReference type="SMART" id="SM00668">
    <property type="entry name" value="CTLH"/>
    <property type="match status" value="1"/>
</dbReference>
<comment type="caution">
    <text evidence="6">The sequence shown here is derived from an EMBL/GenBank/DDBJ whole genome shotgun (WGS) entry which is preliminary data.</text>
</comment>
<dbReference type="PROSITE" id="PS50896">
    <property type="entry name" value="LISH"/>
    <property type="match status" value="1"/>
</dbReference>
<dbReference type="Pfam" id="PF23627">
    <property type="entry name" value="LisH_WDR26"/>
    <property type="match status" value="1"/>
</dbReference>
<dbReference type="GO" id="GO:0043161">
    <property type="term" value="P:proteasome-mediated ubiquitin-dependent protein catabolic process"/>
    <property type="evidence" value="ECO:0007669"/>
    <property type="project" value="TreeGrafter"/>
</dbReference>
<dbReference type="CDD" id="cd00200">
    <property type="entry name" value="WD40"/>
    <property type="match status" value="1"/>
</dbReference>
<dbReference type="PROSITE" id="PS50082">
    <property type="entry name" value="WD_REPEATS_2"/>
    <property type="match status" value="4"/>
</dbReference>
<dbReference type="Pfam" id="PF00400">
    <property type="entry name" value="WD40"/>
    <property type="match status" value="5"/>
</dbReference>
<feature type="domain" description="CTLH" evidence="5">
    <location>
        <begin position="124"/>
        <end position="181"/>
    </location>
</feature>
<feature type="repeat" description="WD" evidence="3">
    <location>
        <begin position="542"/>
        <end position="574"/>
    </location>
</feature>
<evidence type="ECO:0000256" key="2">
    <source>
        <dbReference type="ARBA" id="ARBA00022737"/>
    </source>
</evidence>
<proteinExistence type="predicted"/>
<dbReference type="Gene3D" id="2.130.10.10">
    <property type="entry name" value="YVTN repeat-like/Quinoprotein amine dehydrogenase"/>
    <property type="match status" value="1"/>
</dbReference>
<dbReference type="SMART" id="SM00320">
    <property type="entry name" value="WD40"/>
    <property type="match status" value="6"/>
</dbReference>
<evidence type="ECO:0000313" key="7">
    <source>
        <dbReference type="Proteomes" id="UP000186594"/>
    </source>
</evidence>